<protein>
    <submittedName>
        <fullName evidence="2">CLUMA_CG016984, isoform A</fullName>
    </submittedName>
</protein>
<gene>
    <name evidence="2" type="ORF">CLUMA_CG016984</name>
</gene>
<name>A0A1J1IXF5_9DIPT</name>
<feature type="chain" id="PRO_5012904681" evidence="1">
    <location>
        <begin position="24"/>
        <end position="191"/>
    </location>
</feature>
<evidence type="ECO:0000313" key="3">
    <source>
        <dbReference type="Proteomes" id="UP000183832"/>
    </source>
</evidence>
<sequence>MEIILRNLFFVLSLLLIGKETNGGGETSPSESDVSDDPSPSQCIDGCFDFGKDVKLNLSPLESIPDQIETDLEANLSLEDIKVFRDALELIKSDEEQDSKDFTLTLNTVFEEEDEPKWYRIFEWSDMRRRRLDRLEEDLKDLSKLDVYCLPCIENKSWIDDIYPIKLGGWEIRFDINFKKKGGGIIFTYRF</sequence>
<evidence type="ECO:0000256" key="1">
    <source>
        <dbReference type="SAM" id="SignalP"/>
    </source>
</evidence>
<evidence type="ECO:0000313" key="2">
    <source>
        <dbReference type="EMBL" id="CRL03854.1"/>
    </source>
</evidence>
<organism evidence="2 3">
    <name type="scientific">Clunio marinus</name>
    <dbReference type="NCBI Taxonomy" id="568069"/>
    <lineage>
        <taxon>Eukaryota</taxon>
        <taxon>Metazoa</taxon>
        <taxon>Ecdysozoa</taxon>
        <taxon>Arthropoda</taxon>
        <taxon>Hexapoda</taxon>
        <taxon>Insecta</taxon>
        <taxon>Pterygota</taxon>
        <taxon>Neoptera</taxon>
        <taxon>Endopterygota</taxon>
        <taxon>Diptera</taxon>
        <taxon>Nematocera</taxon>
        <taxon>Chironomoidea</taxon>
        <taxon>Chironomidae</taxon>
        <taxon>Clunio</taxon>
    </lineage>
</organism>
<dbReference type="EMBL" id="CVRI01000060">
    <property type="protein sequence ID" value="CRL03854.1"/>
    <property type="molecule type" value="Genomic_DNA"/>
</dbReference>
<dbReference type="AlphaFoldDB" id="A0A1J1IXF5"/>
<keyword evidence="1" id="KW-0732">Signal</keyword>
<proteinExistence type="predicted"/>
<keyword evidence="3" id="KW-1185">Reference proteome</keyword>
<feature type="signal peptide" evidence="1">
    <location>
        <begin position="1"/>
        <end position="23"/>
    </location>
</feature>
<accession>A0A1J1IXF5</accession>
<reference evidence="2 3" key="1">
    <citation type="submission" date="2015-04" db="EMBL/GenBank/DDBJ databases">
        <authorList>
            <person name="Syromyatnikov M.Y."/>
            <person name="Popov V.N."/>
        </authorList>
    </citation>
    <scope>NUCLEOTIDE SEQUENCE [LARGE SCALE GENOMIC DNA]</scope>
</reference>
<dbReference type="Proteomes" id="UP000183832">
    <property type="component" value="Unassembled WGS sequence"/>
</dbReference>